<accession>K0NC62</accession>
<dbReference type="KEGG" id="dto:TOL2_C38780"/>
<dbReference type="OrthoDB" id="5415015at2"/>
<name>K0NC62_DESTT</name>
<organism evidence="1 2">
    <name type="scientific">Desulfobacula toluolica (strain DSM 7467 / Tol2)</name>
    <dbReference type="NCBI Taxonomy" id="651182"/>
    <lineage>
        <taxon>Bacteria</taxon>
        <taxon>Pseudomonadati</taxon>
        <taxon>Thermodesulfobacteriota</taxon>
        <taxon>Desulfobacteria</taxon>
        <taxon>Desulfobacterales</taxon>
        <taxon>Desulfobacteraceae</taxon>
        <taxon>Desulfobacula</taxon>
    </lineage>
</organism>
<gene>
    <name evidence="1" type="ordered locus">TOL2_C38780</name>
</gene>
<evidence type="ECO:0000313" key="1">
    <source>
        <dbReference type="EMBL" id="CCK82034.1"/>
    </source>
</evidence>
<dbReference type="EMBL" id="FO203503">
    <property type="protein sequence ID" value="CCK82034.1"/>
    <property type="molecule type" value="Genomic_DNA"/>
</dbReference>
<reference evidence="1 2" key="1">
    <citation type="journal article" date="2013" name="Environ. Microbiol.">
        <title>Complete genome, catabolic sub-proteomes and key-metabolites of Desulfobacula toluolica Tol2, a marine, aromatic compound-degrading, sulfate-reducing bacterium.</title>
        <authorList>
            <person name="Wohlbrand L."/>
            <person name="Jacob J.H."/>
            <person name="Kube M."/>
            <person name="Mussmann M."/>
            <person name="Jarling R."/>
            <person name="Beck A."/>
            <person name="Amann R."/>
            <person name="Wilkes H."/>
            <person name="Reinhardt R."/>
            <person name="Rabus R."/>
        </authorList>
    </citation>
    <scope>NUCLEOTIDE SEQUENCE [LARGE SCALE GENOMIC DNA]</scope>
    <source>
        <strain evidence="2">DSM 7467 / Tol2</strain>
    </source>
</reference>
<proteinExistence type="predicted"/>
<sequence length="311" mass="35467">MDPIAKKAKQWIDEKRDPRSAYWQAALEANMDLFSPDLEKGKLTPVHSLEEKDLPVFKAALEVTDLSPGLLAAFLTPSVANSIIPPDSAEELMRIEKGKPSYKIIILRPGKEERIICIEISEHAHKPGMDIFQSGALLGTFDYQTHEICLSELTKAIRAHAWEKDKWQHKDHIAYTLNWFEKIEYLGKADVSVDKTRSVFHSPTLIRTNRVDALFLIIYEILHNRFQENFQALSQDLISAGAGKNSEDKETRLSACHTLAETSMLDMLNMVKKFNLLDFTSFNDAESRNFKNEFVRTARKLSSKLDKMLVS</sequence>
<dbReference type="HOGENOM" id="CLU_893511_0_0_7"/>
<evidence type="ECO:0000313" key="2">
    <source>
        <dbReference type="Proteomes" id="UP000007347"/>
    </source>
</evidence>
<dbReference type="RefSeq" id="WP_014959216.1">
    <property type="nucleotide sequence ID" value="NC_018645.1"/>
</dbReference>
<protein>
    <submittedName>
        <fullName evidence="1">Conserved uncharacterized protein</fullName>
    </submittedName>
</protein>
<keyword evidence="2" id="KW-1185">Reference proteome</keyword>
<dbReference type="Proteomes" id="UP000007347">
    <property type="component" value="Chromosome"/>
</dbReference>
<dbReference type="AlphaFoldDB" id="K0NC62"/>